<evidence type="ECO:0000313" key="3">
    <source>
        <dbReference type="Proteomes" id="UP000265520"/>
    </source>
</evidence>
<evidence type="ECO:0000256" key="1">
    <source>
        <dbReference type="SAM" id="MobiDB-lite"/>
    </source>
</evidence>
<dbReference type="EMBL" id="LXQA010536054">
    <property type="protein sequence ID" value="MCI57841.1"/>
    <property type="molecule type" value="Genomic_DNA"/>
</dbReference>
<protein>
    <submittedName>
        <fullName evidence="2">Uncharacterized protein</fullName>
    </submittedName>
</protein>
<sequence length="88" mass="9634">MQDDANNMDSEGDNCGSNSDNSKEVEGDNNTTMQDGANNMDTEVDYHGSNDDADVDEDQHEDEEHIAANEGRTTFNINGVEDMGNVNF</sequence>
<proteinExistence type="predicted"/>
<accession>A0A392T9S0</accession>
<reference evidence="2 3" key="1">
    <citation type="journal article" date="2018" name="Front. Plant Sci.">
        <title>Red Clover (Trifolium pratense) and Zigzag Clover (T. medium) - A Picture of Genomic Similarities and Differences.</title>
        <authorList>
            <person name="Dluhosova J."/>
            <person name="Istvanek J."/>
            <person name="Nedelnik J."/>
            <person name="Repkova J."/>
        </authorList>
    </citation>
    <scope>NUCLEOTIDE SEQUENCE [LARGE SCALE GENOMIC DNA]</scope>
    <source>
        <strain evidence="3">cv. 10/8</strain>
        <tissue evidence="2">Leaf</tissue>
    </source>
</reference>
<feature type="compositionally biased region" description="Polar residues" evidence="1">
    <location>
        <begin position="1"/>
        <end position="20"/>
    </location>
</feature>
<feature type="compositionally biased region" description="Polar residues" evidence="1">
    <location>
        <begin position="28"/>
        <end position="41"/>
    </location>
</feature>
<keyword evidence="3" id="KW-1185">Reference proteome</keyword>
<feature type="compositionally biased region" description="Acidic residues" evidence="1">
    <location>
        <begin position="51"/>
        <end position="61"/>
    </location>
</feature>
<dbReference type="AlphaFoldDB" id="A0A392T9S0"/>
<feature type="non-terminal residue" evidence="2">
    <location>
        <position position="88"/>
    </location>
</feature>
<dbReference type="Proteomes" id="UP000265520">
    <property type="component" value="Unassembled WGS sequence"/>
</dbReference>
<evidence type="ECO:0000313" key="2">
    <source>
        <dbReference type="EMBL" id="MCI57841.1"/>
    </source>
</evidence>
<comment type="caution">
    <text evidence="2">The sequence shown here is derived from an EMBL/GenBank/DDBJ whole genome shotgun (WGS) entry which is preliminary data.</text>
</comment>
<name>A0A392T9S0_9FABA</name>
<feature type="region of interest" description="Disordered" evidence="1">
    <location>
        <begin position="1"/>
        <end position="88"/>
    </location>
</feature>
<organism evidence="2 3">
    <name type="scientific">Trifolium medium</name>
    <dbReference type="NCBI Taxonomy" id="97028"/>
    <lineage>
        <taxon>Eukaryota</taxon>
        <taxon>Viridiplantae</taxon>
        <taxon>Streptophyta</taxon>
        <taxon>Embryophyta</taxon>
        <taxon>Tracheophyta</taxon>
        <taxon>Spermatophyta</taxon>
        <taxon>Magnoliopsida</taxon>
        <taxon>eudicotyledons</taxon>
        <taxon>Gunneridae</taxon>
        <taxon>Pentapetalae</taxon>
        <taxon>rosids</taxon>
        <taxon>fabids</taxon>
        <taxon>Fabales</taxon>
        <taxon>Fabaceae</taxon>
        <taxon>Papilionoideae</taxon>
        <taxon>50 kb inversion clade</taxon>
        <taxon>NPAAA clade</taxon>
        <taxon>Hologalegina</taxon>
        <taxon>IRL clade</taxon>
        <taxon>Trifolieae</taxon>
        <taxon>Trifolium</taxon>
    </lineage>
</organism>